<dbReference type="AlphaFoldDB" id="A0AA51MKV5"/>
<sequence length="586" mass="65230">MKHTISKLTIKNFRSCINAEFKFSAYTPLVGYNNAGKSNILSALQWLLKKSTLSEKDFNDQKLPVEVIAEVTGLAAELLDKMPSNQKTALEKFIVNETLIIRRLQDSPTTKATDIKLTVWDEAISDWSKNPTGLDNAISSILPDPIRIGAMENAAEDASKARANTTIGKLLAEFLNPVKSAHKEELDKHLSEVQQRISADGDCRFSELSSIDDSVNKKIDDLFPGMSIKLHFDIPSFDDLIKAGTIKVYEGKNVARDFSSYGHGAQRSIQIALIQYLAEIKRVNASNITTTTLLLIDEPELYLHPFAIEQVREALLALSKSGYQVIISTHSAQMVTSEQSQFTLLIRKDECNGTYARKRLSDAIQNIVPDSIHQMEQLFSLSHSTQVLFAEYVILAEGKTERRLLPFLFKKITGRTMGQEKYALIAQTGVNDTKKSMEILQAMSIPSKAIADLDYGLTGAIKHGFIDANDIDVIEIKNIFKLLSDQGKITLNGNGVPKNGIVDASKAYELISNESSAIPHIKALHVKMKEKGIWLWESGAIEAHIGITNKDEKSWAKFKKDIASNGLQQTCSDYKSIIDLIEWLRN</sequence>
<dbReference type="PANTHER" id="PTHR43581:SF4">
    <property type="entry name" value="ATP_GTP PHOSPHATASE"/>
    <property type="match status" value="1"/>
</dbReference>
<dbReference type="InterPro" id="IPR027417">
    <property type="entry name" value="P-loop_NTPase"/>
</dbReference>
<dbReference type="EMBL" id="CP133217">
    <property type="protein sequence ID" value="WML85559.1"/>
    <property type="molecule type" value="Genomic_DNA"/>
</dbReference>
<dbReference type="Pfam" id="PF13175">
    <property type="entry name" value="AAA_15"/>
    <property type="match status" value="1"/>
</dbReference>
<gene>
    <name evidence="3" type="ORF">RCC75_04380</name>
    <name evidence="4" type="ORF">RCG00_14775</name>
</gene>
<dbReference type="InterPro" id="IPR034139">
    <property type="entry name" value="TOPRIM_OLD"/>
</dbReference>
<dbReference type="Proteomes" id="UP001223336">
    <property type="component" value="Unassembled WGS sequence"/>
</dbReference>
<evidence type="ECO:0000259" key="1">
    <source>
        <dbReference type="Pfam" id="PF13175"/>
    </source>
</evidence>
<evidence type="ECO:0000259" key="2">
    <source>
        <dbReference type="Pfam" id="PF20469"/>
    </source>
</evidence>
<dbReference type="CDD" id="cd00267">
    <property type="entry name" value="ABC_ATPase"/>
    <property type="match status" value="1"/>
</dbReference>
<dbReference type="Proteomes" id="UP001229862">
    <property type="component" value="Chromosome"/>
</dbReference>
<protein>
    <submittedName>
        <fullName evidence="4">AAA family ATPase</fullName>
    </submittedName>
</protein>
<feature type="domain" description="Endonuclease GajA/Old nuclease/RecF-like AAA" evidence="1">
    <location>
        <begin position="5"/>
        <end position="335"/>
    </location>
</feature>
<evidence type="ECO:0000313" key="3">
    <source>
        <dbReference type="EMBL" id="MDQ5767750.1"/>
    </source>
</evidence>
<dbReference type="SUPFAM" id="SSF52540">
    <property type="entry name" value="P-loop containing nucleoside triphosphate hydrolases"/>
    <property type="match status" value="1"/>
</dbReference>
<evidence type="ECO:0000313" key="4">
    <source>
        <dbReference type="EMBL" id="WML85559.1"/>
    </source>
</evidence>
<dbReference type="GO" id="GO:0005524">
    <property type="term" value="F:ATP binding"/>
    <property type="evidence" value="ECO:0007669"/>
    <property type="project" value="InterPro"/>
</dbReference>
<proteinExistence type="predicted"/>
<dbReference type="Pfam" id="PF20469">
    <property type="entry name" value="OLD-like_TOPRIM"/>
    <property type="match status" value="1"/>
</dbReference>
<dbReference type="RefSeq" id="WP_308133890.1">
    <property type="nucleotide sequence ID" value="NZ_CP133197.1"/>
</dbReference>
<reference evidence="4 5" key="1">
    <citation type="submission" date="2023-08" db="EMBL/GenBank/DDBJ databases">
        <title>New molecular markers tilS and rpoB for phylogenetic and monitoring studies of the genus Thiothrix biodiversity.</title>
        <authorList>
            <person name="Ravin N.V."/>
            <person name="Smolyakov D."/>
            <person name="Markov N.D."/>
            <person name="Beletsky A.V."/>
            <person name="Mardanov A.V."/>
            <person name="Rudenko T.S."/>
            <person name="Grabovich M.Y."/>
        </authorList>
    </citation>
    <scope>NUCLEOTIDE SEQUENCE</scope>
    <source>
        <strain evidence="4">DNT52</strain>
        <strain evidence="3 5">H33</strain>
    </source>
</reference>
<dbReference type="InterPro" id="IPR041685">
    <property type="entry name" value="AAA_GajA/Old/RecF-like"/>
</dbReference>
<dbReference type="Gene3D" id="3.40.50.300">
    <property type="entry name" value="P-loop containing nucleotide triphosphate hydrolases"/>
    <property type="match status" value="1"/>
</dbReference>
<evidence type="ECO:0000313" key="5">
    <source>
        <dbReference type="Proteomes" id="UP001223336"/>
    </source>
</evidence>
<name>A0AA51MKV5_9GAMM</name>
<dbReference type="EMBL" id="JAVFKN010000003">
    <property type="protein sequence ID" value="MDQ5767750.1"/>
    <property type="molecule type" value="Genomic_DNA"/>
</dbReference>
<organism evidence="4">
    <name type="scientific">Thiothrix subterranea</name>
    <dbReference type="NCBI Taxonomy" id="2735563"/>
    <lineage>
        <taxon>Bacteria</taxon>
        <taxon>Pseudomonadati</taxon>
        <taxon>Pseudomonadota</taxon>
        <taxon>Gammaproteobacteria</taxon>
        <taxon>Thiotrichales</taxon>
        <taxon>Thiotrichaceae</taxon>
        <taxon>Thiothrix</taxon>
    </lineage>
</organism>
<dbReference type="InterPro" id="IPR051396">
    <property type="entry name" value="Bact_Antivir_Def_Nuclease"/>
</dbReference>
<dbReference type="GO" id="GO:0016887">
    <property type="term" value="F:ATP hydrolysis activity"/>
    <property type="evidence" value="ECO:0007669"/>
    <property type="project" value="InterPro"/>
</dbReference>
<keyword evidence="5" id="KW-1185">Reference proteome</keyword>
<dbReference type="PANTHER" id="PTHR43581">
    <property type="entry name" value="ATP/GTP PHOSPHATASE"/>
    <property type="match status" value="1"/>
</dbReference>
<accession>A0AA51MKV5</accession>
<feature type="domain" description="OLD protein-like TOPRIM" evidence="2">
    <location>
        <begin position="388"/>
        <end position="454"/>
    </location>
</feature>